<protein>
    <submittedName>
        <fullName evidence="1">Uncharacterized protein</fullName>
    </submittedName>
</protein>
<evidence type="ECO:0000313" key="1">
    <source>
        <dbReference type="EMBL" id="MFC0603051.1"/>
    </source>
</evidence>
<dbReference type="EMBL" id="JBHLTQ010000001">
    <property type="protein sequence ID" value="MFC0603051.1"/>
    <property type="molecule type" value="Genomic_DNA"/>
</dbReference>
<organism evidence="1 2">
    <name type="scientific">Winogradskyella pulchriflava</name>
    <dbReference type="NCBI Taxonomy" id="1110688"/>
    <lineage>
        <taxon>Bacteria</taxon>
        <taxon>Pseudomonadati</taxon>
        <taxon>Bacteroidota</taxon>
        <taxon>Flavobacteriia</taxon>
        <taxon>Flavobacteriales</taxon>
        <taxon>Flavobacteriaceae</taxon>
        <taxon>Winogradskyella</taxon>
    </lineage>
</organism>
<sequence>MKKIILLILILKCGIGISQTEFPFYEQIAFDFYESTLIDSFPTKKKVKVYKYATEFHTGVFSLHNTFTTPNCLNNITWISNDQFKVIESYIENQMQVDSNLFELDFSNLDKTKFKVKKNGKGNYPKLFITPPNKEENGTERIFVNIYEKHSEKTVNYHFEFNKTGEIIDWCRTVDEIIRIK</sequence>
<reference evidence="1 2" key="1">
    <citation type="submission" date="2024-09" db="EMBL/GenBank/DDBJ databases">
        <authorList>
            <person name="Sun Q."/>
            <person name="Mori K."/>
        </authorList>
    </citation>
    <scope>NUCLEOTIDE SEQUENCE [LARGE SCALE GENOMIC DNA]</scope>
    <source>
        <strain evidence="1 2">NCAIM B.02481</strain>
    </source>
</reference>
<name>A0ABV6Q483_9FLAO</name>
<proteinExistence type="predicted"/>
<evidence type="ECO:0000313" key="2">
    <source>
        <dbReference type="Proteomes" id="UP001589832"/>
    </source>
</evidence>
<accession>A0ABV6Q483</accession>
<keyword evidence="2" id="KW-1185">Reference proteome</keyword>
<dbReference type="Proteomes" id="UP001589832">
    <property type="component" value="Unassembled WGS sequence"/>
</dbReference>
<dbReference type="RefSeq" id="WP_386058182.1">
    <property type="nucleotide sequence ID" value="NZ_JBHLTQ010000001.1"/>
</dbReference>
<gene>
    <name evidence="1" type="ORF">ACFFGA_00670</name>
</gene>
<comment type="caution">
    <text evidence="1">The sequence shown here is derived from an EMBL/GenBank/DDBJ whole genome shotgun (WGS) entry which is preliminary data.</text>
</comment>